<dbReference type="AlphaFoldDB" id="A0A5E4QEX4"/>
<name>A0A5E4QEX4_9NEOP</name>
<sequence length="67" mass="7793">MSFLGKVYDLERNENFEEYIKSLDLSAETADLFLKTKPSIKLVKNGDTYTLTSFCNEFRKELKFKSG</sequence>
<dbReference type="SUPFAM" id="SSF50814">
    <property type="entry name" value="Lipocalins"/>
    <property type="match status" value="1"/>
</dbReference>
<gene>
    <name evidence="2" type="ORF">LSINAPIS_LOCUS7654</name>
</gene>
<protein>
    <recommendedName>
        <fullName evidence="1">Cytosolic fatty-acid binding proteins domain-containing protein</fullName>
    </recommendedName>
</protein>
<dbReference type="InterPro" id="IPR000463">
    <property type="entry name" value="Fatty_acid-bd"/>
</dbReference>
<evidence type="ECO:0000313" key="2">
    <source>
        <dbReference type="EMBL" id="VVC96085.1"/>
    </source>
</evidence>
<evidence type="ECO:0000259" key="1">
    <source>
        <dbReference type="PROSITE" id="PS00214"/>
    </source>
</evidence>
<evidence type="ECO:0000313" key="3">
    <source>
        <dbReference type="Proteomes" id="UP000324832"/>
    </source>
</evidence>
<dbReference type="GO" id="GO:0008289">
    <property type="term" value="F:lipid binding"/>
    <property type="evidence" value="ECO:0007669"/>
    <property type="project" value="InterPro"/>
</dbReference>
<dbReference type="Proteomes" id="UP000324832">
    <property type="component" value="Unassembled WGS sequence"/>
</dbReference>
<reference evidence="2 3" key="1">
    <citation type="submission" date="2017-07" db="EMBL/GenBank/DDBJ databases">
        <authorList>
            <person name="Talla V."/>
            <person name="Backstrom N."/>
        </authorList>
    </citation>
    <scope>NUCLEOTIDE SEQUENCE [LARGE SCALE GENOMIC DNA]</scope>
</reference>
<feature type="domain" description="Cytosolic fatty-acid binding proteins" evidence="1">
    <location>
        <begin position="6"/>
        <end position="23"/>
    </location>
</feature>
<dbReference type="Gene3D" id="2.40.128.20">
    <property type="match status" value="1"/>
</dbReference>
<organism evidence="2 3">
    <name type="scientific">Leptidea sinapis</name>
    <dbReference type="NCBI Taxonomy" id="189913"/>
    <lineage>
        <taxon>Eukaryota</taxon>
        <taxon>Metazoa</taxon>
        <taxon>Ecdysozoa</taxon>
        <taxon>Arthropoda</taxon>
        <taxon>Hexapoda</taxon>
        <taxon>Insecta</taxon>
        <taxon>Pterygota</taxon>
        <taxon>Neoptera</taxon>
        <taxon>Endopterygota</taxon>
        <taxon>Lepidoptera</taxon>
        <taxon>Glossata</taxon>
        <taxon>Ditrysia</taxon>
        <taxon>Papilionoidea</taxon>
        <taxon>Pieridae</taxon>
        <taxon>Dismorphiinae</taxon>
        <taxon>Leptidea</taxon>
    </lineage>
</organism>
<proteinExistence type="predicted"/>
<keyword evidence="3" id="KW-1185">Reference proteome</keyword>
<dbReference type="PROSITE" id="PS00214">
    <property type="entry name" value="FABP"/>
    <property type="match status" value="1"/>
</dbReference>
<dbReference type="InterPro" id="IPR012674">
    <property type="entry name" value="Calycin"/>
</dbReference>
<accession>A0A5E4QEX4</accession>
<dbReference type="EMBL" id="FZQP02002559">
    <property type="protein sequence ID" value="VVC96085.1"/>
    <property type="molecule type" value="Genomic_DNA"/>
</dbReference>